<reference evidence="1" key="1">
    <citation type="submission" date="2020-07" db="EMBL/GenBank/DDBJ databases">
        <authorList>
            <person name="Nazaruddin N."/>
        </authorList>
    </citation>
    <scope>NUCLEOTIDE SEQUENCE</scope>
</reference>
<proteinExistence type="predicted"/>
<dbReference type="Proteomes" id="UP000752696">
    <property type="component" value="Unassembled WGS sequence"/>
</dbReference>
<protein>
    <submittedName>
        <fullName evidence="1">Uncharacterized protein</fullName>
    </submittedName>
</protein>
<evidence type="ECO:0000313" key="2">
    <source>
        <dbReference type="Proteomes" id="UP000752696"/>
    </source>
</evidence>
<evidence type="ECO:0000313" key="1">
    <source>
        <dbReference type="EMBL" id="CAD1470049.1"/>
    </source>
</evidence>
<comment type="caution">
    <text evidence="1">The sequence shown here is derived from an EMBL/GenBank/DDBJ whole genome shotgun (WGS) entry which is preliminary data.</text>
</comment>
<accession>A0A6V7GZP1</accession>
<gene>
    <name evidence="1" type="ORF">MHI_LOCUS175729</name>
</gene>
<dbReference type="EMBL" id="CAJDYZ010003373">
    <property type="protein sequence ID" value="CAD1470049.1"/>
    <property type="molecule type" value="Genomic_DNA"/>
</dbReference>
<sequence>MSEWCTIWKPLTKMSEKEGESDDSYSFCRSIRATISRKKKKTRDPSCADEVCFATSRLKIDHKISISSSRIVGSELRIPPLAL</sequence>
<keyword evidence="2" id="KW-1185">Reference proteome</keyword>
<dbReference type="AlphaFoldDB" id="A0A6V7GZP1"/>
<organism evidence="1 2">
    <name type="scientific">Heterotrigona itama</name>
    <dbReference type="NCBI Taxonomy" id="395501"/>
    <lineage>
        <taxon>Eukaryota</taxon>
        <taxon>Metazoa</taxon>
        <taxon>Ecdysozoa</taxon>
        <taxon>Arthropoda</taxon>
        <taxon>Hexapoda</taxon>
        <taxon>Insecta</taxon>
        <taxon>Pterygota</taxon>
        <taxon>Neoptera</taxon>
        <taxon>Endopterygota</taxon>
        <taxon>Hymenoptera</taxon>
        <taxon>Apocrita</taxon>
        <taxon>Aculeata</taxon>
        <taxon>Apoidea</taxon>
        <taxon>Anthophila</taxon>
        <taxon>Apidae</taxon>
        <taxon>Heterotrigona</taxon>
    </lineage>
</organism>
<name>A0A6V7GZP1_9HYME</name>